<dbReference type="OrthoDB" id="9793581at2"/>
<keyword evidence="5" id="KW-1133">Transmembrane helix</keyword>
<dbReference type="InterPro" id="IPR003400">
    <property type="entry name" value="ExbD"/>
</dbReference>
<evidence type="ECO:0000256" key="2">
    <source>
        <dbReference type="ARBA" id="ARBA00005811"/>
    </source>
</evidence>
<gene>
    <name evidence="8" type="ORF">SAMN04487775_11222</name>
</gene>
<keyword evidence="4 7" id="KW-0812">Transmembrane</keyword>
<sequence>MKLKTKRERIRSNVDMTPMIDIVFQLILFFLVSTTFATLPGIKLNLPQSHTAESTSLMGITITADSNGALYFNDKEVSMTGLGEELLTFDTGTTKKEEFPVSLEADSEVTNGTIVKIFDVIRESGYCVINLRTTAEK</sequence>
<reference evidence="9" key="1">
    <citation type="submission" date="2016-10" db="EMBL/GenBank/DDBJ databases">
        <authorList>
            <person name="Varghese N."/>
            <person name="Submissions S."/>
        </authorList>
    </citation>
    <scope>NUCLEOTIDE SEQUENCE [LARGE SCALE GENOMIC DNA]</scope>
    <source>
        <strain evidence="9">XBD1002</strain>
    </source>
</reference>
<evidence type="ECO:0000313" key="8">
    <source>
        <dbReference type="EMBL" id="SFJ03998.1"/>
    </source>
</evidence>
<name>A0A1I3N3Z2_9SPIR</name>
<dbReference type="Gene3D" id="3.30.420.270">
    <property type="match status" value="1"/>
</dbReference>
<dbReference type="GO" id="GO:0005886">
    <property type="term" value="C:plasma membrane"/>
    <property type="evidence" value="ECO:0007669"/>
    <property type="project" value="UniProtKB-SubCell"/>
</dbReference>
<dbReference type="Pfam" id="PF02472">
    <property type="entry name" value="ExbD"/>
    <property type="match status" value="1"/>
</dbReference>
<organism evidence="8 9">
    <name type="scientific">Treponema bryantii</name>
    <dbReference type="NCBI Taxonomy" id="163"/>
    <lineage>
        <taxon>Bacteria</taxon>
        <taxon>Pseudomonadati</taxon>
        <taxon>Spirochaetota</taxon>
        <taxon>Spirochaetia</taxon>
        <taxon>Spirochaetales</taxon>
        <taxon>Treponemataceae</taxon>
        <taxon>Treponema</taxon>
    </lineage>
</organism>
<dbReference type="AlphaFoldDB" id="A0A1I3N3Z2"/>
<comment type="subcellular location">
    <subcellularLocation>
        <location evidence="1">Cell membrane</location>
        <topology evidence="1">Single-pass membrane protein</topology>
    </subcellularLocation>
    <subcellularLocation>
        <location evidence="7">Cell membrane</location>
        <topology evidence="7">Single-pass type II membrane protein</topology>
    </subcellularLocation>
</comment>
<dbReference type="Proteomes" id="UP000182737">
    <property type="component" value="Unassembled WGS sequence"/>
</dbReference>
<keyword evidence="3" id="KW-1003">Cell membrane</keyword>
<dbReference type="EMBL" id="FORI01000012">
    <property type="protein sequence ID" value="SFJ03998.1"/>
    <property type="molecule type" value="Genomic_DNA"/>
</dbReference>
<evidence type="ECO:0000256" key="6">
    <source>
        <dbReference type="ARBA" id="ARBA00023136"/>
    </source>
</evidence>
<dbReference type="RefSeq" id="WP_074933411.1">
    <property type="nucleotide sequence ID" value="NZ_FORI01000012.1"/>
</dbReference>
<dbReference type="GO" id="GO:0022857">
    <property type="term" value="F:transmembrane transporter activity"/>
    <property type="evidence" value="ECO:0007669"/>
    <property type="project" value="InterPro"/>
</dbReference>
<keyword evidence="7" id="KW-0653">Protein transport</keyword>
<keyword evidence="7" id="KW-0813">Transport</keyword>
<evidence type="ECO:0000256" key="5">
    <source>
        <dbReference type="ARBA" id="ARBA00022989"/>
    </source>
</evidence>
<protein>
    <submittedName>
        <fullName evidence="8">Biopolymer transport protein ExbD</fullName>
    </submittedName>
</protein>
<evidence type="ECO:0000256" key="7">
    <source>
        <dbReference type="RuleBase" id="RU003879"/>
    </source>
</evidence>
<evidence type="ECO:0000313" key="9">
    <source>
        <dbReference type="Proteomes" id="UP000182737"/>
    </source>
</evidence>
<dbReference type="GO" id="GO:0015031">
    <property type="term" value="P:protein transport"/>
    <property type="evidence" value="ECO:0007669"/>
    <property type="project" value="UniProtKB-KW"/>
</dbReference>
<evidence type="ECO:0000256" key="4">
    <source>
        <dbReference type="ARBA" id="ARBA00022692"/>
    </source>
</evidence>
<comment type="similarity">
    <text evidence="2 7">Belongs to the ExbD/TolR family.</text>
</comment>
<evidence type="ECO:0000256" key="3">
    <source>
        <dbReference type="ARBA" id="ARBA00022475"/>
    </source>
</evidence>
<dbReference type="PANTHER" id="PTHR30558">
    <property type="entry name" value="EXBD MEMBRANE COMPONENT OF PMF-DRIVEN MACROMOLECULE IMPORT SYSTEM"/>
    <property type="match status" value="1"/>
</dbReference>
<keyword evidence="6" id="KW-0472">Membrane</keyword>
<proteinExistence type="inferred from homology"/>
<accession>A0A1I3N3Z2</accession>
<keyword evidence="9" id="KW-1185">Reference proteome</keyword>
<evidence type="ECO:0000256" key="1">
    <source>
        <dbReference type="ARBA" id="ARBA00004162"/>
    </source>
</evidence>